<dbReference type="Proteomes" id="UP000663864">
    <property type="component" value="Unassembled WGS sequence"/>
</dbReference>
<dbReference type="GO" id="GO:0007267">
    <property type="term" value="P:cell-cell signaling"/>
    <property type="evidence" value="ECO:0007669"/>
    <property type="project" value="InterPro"/>
</dbReference>
<dbReference type="PANTHER" id="PTHR11889">
    <property type="entry name" value="HEDGEHOG"/>
    <property type="match status" value="1"/>
</dbReference>
<feature type="signal peptide" evidence="2">
    <location>
        <begin position="1"/>
        <end position="27"/>
    </location>
</feature>
<dbReference type="SUPFAM" id="SSF51294">
    <property type="entry name" value="Hedgehog/intein (Hint) domain"/>
    <property type="match status" value="1"/>
</dbReference>
<name>A0A815S028_9BILA</name>
<evidence type="ECO:0000313" key="4">
    <source>
        <dbReference type="EMBL" id="CAF1485415.1"/>
    </source>
</evidence>
<dbReference type="EMBL" id="CAJNOT010006240">
    <property type="protein sequence ID" value="CAF1485415.1"/>
    <property type="molecule type" value="Genomic_DNA"/>
</dbReference>
<dbReference type="Pfam" id="PF01079">
    <property type="entry name" value="Hint"/>
    <property type="match status" value="1"/>
</dbReference>
<dbReference type="InterPro" id="IPR050387">
    <property type="entry name" value="Hedgehog_Signaling"/>
</dbReference>
<dbReference type="AlphaFoldDB" id="A0A815S028"/>
<feature type="chain" id="PRO_5032607744" description="Hedgehog protein Hint domain-containing protein" evidence="2">
    <location>
        <begin position="28"/>
        <end position="272"/>
    </location>
</feature>
<proteinExistence type="predicted"/>
<evidence type="ECO:0000259" key="3">
    <source>
        <dbReference type="Pfam" id="PF01079"/>
    </source>
</evidence>
<evidence type="ECO:0000256" key="1">
    <source>
        <dbReference type="ARBA" id="ARBA00022473"/>
    </source>
</evidence>
<keyword evidence="2" id="KW-0732">Signal</keyword>
<keyword evidence="1" id="KW-0217">Developmental protein</keyword>
<sequence>MSRGFVSSILSLFLLLKIGQDIPGVSGQQSYDSVCTCDSVASGVCMKYTCATTVKTSCFSGSSQVTLPDGTFKPLSHIEIGDLVLVNEYHTYEPIISFIHAKQDGLFDFLAMKIQSTVSNQSSLMYVSSNHLIFDYNTNKAKFAGEYRIGDQVQYIDKNKIVAGTIVDIQLTKQQGYYAPLTPSGKVVIDGVIASNYASVSNHDLAHQVMKIYRWWIDHTSGRSKWNEDIHWTLQILLHITTIIQWSGLNIFVNNHLYDGIFEVSSMASDTF</sequence>
<comment type="caution">
    <text evidence="4">The sequence shown here is derived from an EMBL/GenBank/DDBJ whole genome shotgun (WGS) entry which is preliminary data.</text>
</comment>
<dbReference type="InterPro" id="IPR001767">
    <property type="entry name" value="Hedgehog_Hint"/>
</dbReference>
<accession>A0A815S028</accession>
<reference evidence="4" key="1">
    <citation type="submission" date="2021-02" db="EMBL/GenBank/DDBJ databases">
        <authorList>
            <person name="Nowell W R."/>
        </authorList>
    </citation>
    <scope>NUCLEOTIDE SEQUENCE</scope>
</reference>
<dbReference type="CDD" id="cd00081">
    <property type="entry name" value="Hint"/>
    <property type="match status" value="1"/>
</dbReference>
<evidence type="ECO:0000256" key="2">
    <source>
        <dbReference type="SAM" id="SignalP"/>
    </source>
</evidence>
<feature type="domain" description="Hedgehog protein Hint" evidence="3">
    <location>
        <begin position="55"/>
        <end position="244"/>
    </location>
</feature>
<dbReference type="InterPro" id="IPR036844">
    <property type="entry name" value="Hint_dom_sf"/>
</dbReference>
<organism evidence="4 5">
    <name type="scientific">Rotaria sordida</name>
    <dbReference type="NCBI Taxonomy" id="392033"/>
    <lineage>
        <taxon>Eukaryota</taxon>
        <taxon>Metazoa</taxon>
        <taxon>Spiralia</taxon>
        <taxon>Gnathifera</taxon>
        <taxon>Rotifera</taxon>
        <taxon>Eurotatoria</taxon>
        <taxon>Bdelloidea</taxon>
        <taxon>Philodinida</taxon>
        <taxon>Philodinidae</taxon>
        <taxon>Rotaria</taxon>
    </lineage>
</organism>
<dbReference type="Gene3D" id="2.170.16.10">
    <property type="entry name" value="Hedgehog/Intein (Hint) domain"/>
    <property type="match status" value="1"/>
</dbReference>
<dbReference type="PRINTS" id="PR00632">
    <property type="entry name" value="SONICHHOG"/>
</dbReference>
<dbReference type="GO" id="GO:0016540">
    <property type="term" value="P:protein autoprocessing"/>
    <property type="evidence" value="ECO:0007669"/>
    <property type="project" value="InterPro"/>
</dbReference>
<dbReference type="PANTHER" id="PTHR11889:SF31">
    <property type="entry name" value="PROTEIN HEDGEHOG"/>
    <property type="match status" value="1"/>
</dbReference>
<gene>
    <name evidence="4" type="ORF">ZHD862_LOCUS36758</name>
</gene>
<dbReference type="InterPro" id="IPR001657">
    <property type="entry name" value="Hedgehog"/>
</dbReference>
<evidence type="ECO:0000313" key="5">
    <source>
        <dbReference type="Proteomes" id="UP000663864"/>
    </source>
</evidence>
<protein>
    <recommendedName>
        <fullName evidence="3">Hedgehog protein Hint domain-containing protein</fullName>
    </recommendedName>
</protein>